<proteinExistence type="predicted"/>
<dbReference type="PANTHER" id="PTHR12207:SF3">
    <property type="entry name" value="PROSTAGLANDIN F2 RECEPTOR NEGATIVE REGULATOR"/>
    <property type="match status" value="1"/>
</dbReference>
<keyword evidence="8" id="KW-0393">Immunoglobulin domain</keyword>
<evidence type="ECO:0000256" key="6">
    <source>
        <dbReference type="ARBA" id="ARBA00023136"/>
    </source>
</evidence>
<name>A0A4W5PPF2_9TELE</name>
<evidence type="ECO:0000256" key="3">
    <source>
        <dbReference type="ARBA" id="ARBA00022729"/>
    </source>
</evidence>
<dbReference type="FunFam" id="2.60.40.10:FF:002026">
    <property type="entry name" value="Prostaglandin F2 receptor inhibitor"/>
    <property type="match status" value="1"/>
</dbReference>
<evidence type="ECO:0000256" key="2">
    <source>
        <dbReference type="ARBA" id="ARBA00022692"/>
    </source>
</evidence>
<dbReference type="InterPro" id="IPR003598">
    <property type="entry name" value="Ig_sub2"/>
</dbReference>
<dbReference type="SMART" id="SM00408">
    <property type="entry name" value="IGc2"/>
    <property type="match status" value="3"/>
</dbReference>
<dbReference type="Ensembl" id="ENSHHUT00000064618.1">
    <property type="protein sequence ID" value="ENSHHUP00000062504.1"/>
    <property type="gene ID" value="ENSHHUG00000036953.1"/>
</dbReference>
<keyword evidence="12" id="KW-1185">Reference proteome</keyword>
<organism evidence="11 12">
    <name type="scientific">Hucho hucho</name>
    <name type="common">huchen</name>
    <dbReference type="NCBI Taxonomy" id="62062"/>
    <lineage>
        <taxon>Eukaryota</taxon>
        <taxon>Metazoa</taxon>
        <taxon>Chordata</taxon>
        <taxon>Craniata</taxon>
        <taxon>Vertebrata</taxon>
        <taxon>Euteleostomi</taxon>
        <taxon>Actinopterygii</taxon>
        <taxon>Neopterygii</taxon>
        <taxon>Teleostei</taxon>
        <taxon>Protacanthopterygii</taxon>
        <taxon>Salmoniformes</taxon>
        <taxon>Salmonidae</taxon>
        <taxon>Salmoninae</taxon>
        <taxon>Hucho</taxon>
    </lineage>
</organism>
<dbReference type="InterPro" id="IPR051102">
    <property type="entry name" value="IgSF_V-set/TM_domain"/>
</dbReference>
<dbReference type="InterPro" id="IPR013106">
    <property type="entry name" value="Ig_V-set"/>
</dbReference>
<evidence type="ECO:0000313" key="12">
    <source>
        <dbReference type="Proteomes" id="UP000314982"/>
    </source>
</evidence>
<evidence type="ECO:0000313" key="11">
    <source>
        <dbReference type="Ensembl" id="ENSHHUP00000062504.1"/>
    </source>
</evidence>
<dbReference type="InterPro" id="IPR036179">
    <property type="entry name" value="Ig-like_dom_sf"/>
</dbReference>
<feature type="domain" description="Ig-like" evidence="10">
    <location>
        <begin position="277"/>
        <end position="373"/>
    </location>
</feature>
<dbReference type="InterPro" id="IPR007110">
    <property type="entry name" value="Ig-like_dom"/>
</dbReference>
<dbReference type="GO" id="GO:0016020">
    <property type="term" value="C:membrane"/>
    <property type="evidence" value="ECO:0007669"/>
    <property type="project" value="UniProtKB-SubCell"/>
</dbReference>
<feature type="domain" description="Ig-like" evidence="10">
    <location>
        <begin position="550"/>
        <end position="665"/>
    </location>
</feature>
<sequence>MACARSSPQPVQTSLVCVCVSHARVVSVSPGPLLRVEGQPVSLRCDVTDYEGPREQDFEWTMKQGEAGSIQVISTFDPKYSDVLLSDRVASGDLSVVRLGDSVVELRIREVRSSDSAAYLCSTPSTDSVFSGNYNAGVTLKVIANTLKVAPKAPEPAVPEGGDITLSCNVTHHFSDPTYLSVTWSLQRPGIPLVDILTVGPDGDVVTGSDSAQRYTDGGLRLVIRRDGAFGLVVAGVTQADAGMYVCTGRDWTREEGGQWKNIVEKTVEMGAVAVTPTGKGDGVCLVCTLSNTTLNMDDTLTLTCLVAAGNLASLALEVTWLVDGRTAVSLGRDGVVSNGSPSVGLERTGPGEFRLVVRGVRGSDKGVYSCRVRAWVGGGGRWYQAAEKTSNPVQVLVTQIKPNFTVTLTPSSTPQVTGDPTELACLVTNITNFLAGGRLGVAWEYTPLPGPPGDRLTTTQTTIPIGSLDAHGNLKSGTLYRDRLESGAIVLTRVEPDTFKLRFLRTQEVDIGVYACSVTAWTPSRQGGMEEAAEFLTPPLTVRWEPKRPSLTAVAQRVREAVAGGATFEMSCTVSHVHLQDPGYSVLVQTQESVDSATRTVLSLTMLKLNWVLAPRDSLVLTKTGPAEFRFRLAGVQQADRGFYWCDITAWTKQPGQAWTKAVGAKSNKVQINFQETGPSFAVAIRSDTTTLYPWETAKMVCALSVSGASPKSDDLAYEVRWYLTQLRGGNKGTLLASVDRFGLVKKEARNASSDVSLERTDTHTYALSIHTTQDSDSGEYHCQATPWYRSASTGAWTHGAELTSTRVFLTVRFPMWDSLKLPLLYGSVASVSVGLFSLLLGFICAHCCCRNTTHTPRSRNKLMDLEMD</sequence>
<dbReference type="InterPro" id="IPR003599">
    <property type="entry name" value="Ig_sub"/>
</dbReference>
<dbReference type="STRING" id="62062.ENSHHUP00000062504"/>
<evidence type="ECO:0000259" key="10">
    <source>
        <dbReference type="PROSITE" id="PS50835"/>
    </source>
</evidence>
<dbReference type="SMART" id="SM00406">
    <property type="entry name" value="IGv"/>
    <property type="match status" value="4"/>
</dbReference>
<dbReference type="SMART" id="SM00409">
    <property type="entry name" value="IG"/>
    <property type="match status" value="6"/>
</dbReference>
<feature type="domain" description="Ig-like" evidence="10">
    <location>
        <begin position="680"/>
        <end position="805"/>
    </location>
</feature>
<dbReference type="AlphaFoldDB" id="A0A4W5PPF2"/>
<dbReference type="GeneTree" id="ENSGT00940000158367"/>
<evidence type="ECO:0000256" key="9">
    <source>
        <dbReference type="SAM" id="Phobius"/>
    </source>
</evidence>
<dbReference type="Gene3D" id="2.60.40.10">
    <property type="entry name" value="Immunoglobulins"/>
    <property type="match status" value="4"/>
</dbReference>
<dbReference type="Proteomes" id="UP000314982">
    <property type="component" value="Unassembled WGS sequence"/>
</dbReference>
<accession>A0A4W5PPF2</accession>
<dbReference type="Pfam" id="PF07686">
    <property type="entry name" value="V-set"/>
    <property type="match status" value="1"/>
</dbReference>
<reference evidence="11" key="3">
    <citation type="submission" date="2025-09" db="UniProtKB">
        <authorList>
            <consortium name="Ensembl"/>
        </authorList>
    </citation>
    <scope>IDENTIFICATION</scope>
</reference>
<feature type="domain" description="Ig-like" evidence="10">
    <location>
        <begin position="151"/>
        <end position="269"/>
    </location>
</feature>
<evidence type="ECO:0000256" key="4">
    <source>
        <dbReference type="ARBA" id="ARBA00022737"/>
    </source>
</evidence>
<dbReference type="PROSITE" id="PS50835">
    <property type="entry name" value="IG_LIKE"/>
    <property type="match status" value="6"/>
</dbReference>
<keyword evidence="2 9" id="KW-0812">Transmembrane</keyword>
<dbReference type="PANTHER" id="PTHR12207">
    <property type="entry name" value="V-SET AND TRANSMEMBRANE DOMAIN-CONTAINING PROTEIN"/>
    <property type="match status" value="1"/>
</dbReference>
<keyword evidence="6 9" id="KW-0472">Membrane</keyword>
<keyword evidence="3" id="KW-0732">Signal</keyword>
<feature type="domain" description="Ig-like" evidence="10">
    <location>
        <begin position="8"/>
        <end position="131"/>
    </location>
</feature>
<keyword evidence="7" id="KW-1015">Disulfide bond</keyword>
<dbReference type="SUPFAM" id="SSF48726">
    <property type="entry name" value="Immunoglobulin"/>
    <property type="match status" value="4"/>
</dbReference>
<reference evidence="12" key="1">
    <citation type="submission" date="2018-06" db="EMBL/GenBank/DDBJ databases">
        <title>Genome assembly of Danube salmon.</title>
        <authorList>
            <person name="Macqueen D.J."/>
            <person name="Gundappa M.K."/>
        </authorList>
    </citation>
    <scope>NUCLEOTIDE SEQUENCE [LARGE SCALE GENOMIC DNA]</scope>
</reference>
<feature type="domain" description="Ig-like" evidence="10">
    <location>
        <begin position="403"/>
        <end position="537"/>
    </location>
</feature>
<evidence type="ECO:0000256" key="5">
    <source>
        <dbReference type="ARBA" id="ARBA00022989"/>
    </source>
</evidence>
<reference evidence="11" key="2">
    <citation type="submission" date="2025-08" db="UniProtKB">
        <authorList>
            <consortium name="Ensembl"/>
        </authorList>
    </citation>
    <scope>IDENTIFICATION</scope>
</reference>
<feature type="transmembrane region" description="Helical" evidence="9">
    <location>
        <begin position="825"/>
        <end position="851"/>
    </location>
</feature>
<evidence type="ECO:0000256" key="1">
    <source>
        <dbReference type="ARBA" id="ARBA00004167"/>
    </source>
</evidence>
<evidence type="ECO:0000256" key="7">
    <source>
        <dbReference type="ARBA" id="ARBA00023157"/>
    </source>
</evidence>
<dbReference type="InterPro" id="IPR013783">
    <property type="entry name" value="Ig-like_fold"/>
</dbReference>
<keyword evidence="4" id="KW-0677">Repeat</keyword>
<protein>
    <recommendedName>
        <fullName evidence="10">Ig-like domain-containing protein</fullName>
    </recommendedName>
</protein>
<keyword evidence="5 9" id="KW-1133">Transmembrane helix</keyword>
<comment type="subcellular location">
    <subcellularLocation>
        <location evidence="1">Membrane</location>
        <topology evidence="1">Single-pass membrane protein</topology>
    </subcellularLocation>
</comment>
<dbReference type="FunFam" id="2.60.40.10:FF:000191">
    <property type="entry name" value="Immunoglobulin superfamily member 3"/>
    <property type="match status" value="1"/>
</dbReference>
<evidence type="ECO:0000256" key="8">
    <source>
        <dbReference type="ARBA" id="ARBA00023319"/>
    </source>
</evidence>